<gene>
    <name evidence="10" type="ORF">MNBD_GAMMA23-1975</name>
</gene>
<keyword evidence="2 10" id="KW-0645">Protease</keyword>
<dbReference type="GO" id="GO:0051603">
    <property type="term" value="P:proteolysis involved in protein catabolic process"/>
    <property type="evidence" value="ECO:0007669"/>
    <property type="project" value="TreeGrafter"/>
</dbReference>
<dbReference type="InterPro" id="IPR001915">
    <property type="entry name" value="Peptidase_M48"/>
</dbReference>
<evidence type="ECO:0000256" key="8">
    <source>
        <dbReference type="ARBA" id="ARBA00023049"/>
    </source>
</evidence>
<accession>A0A3B1AKM8</accession>
<dbReference type="GO" id="GO:0004222">
    <property type="term" value="F:metalloendopeptidase activity"/>
    <property type="evidence" value="ECO:0007669"/>
    <property type="project" value="InterPro"/>
</dbReference>
<organism evidence="10">
    <name type="scientific">hydrothermal vent metagenome</name>
    <dbReference type="NCBI Taxonomy" id="652676"/>
    <lineage>
        <taxon>unclassified sequences</taxon>
        <taxon>metagenomes</taxon>
        <taxon>ecological metagenomes</taxon>
    </lineage>
</organism>
<evidence type="ECO:0000256" key="4">
    <source>
        <dbReference type="ARBA" id="ARBA00022729"/>
    </source>
</evidence>
<evidence type="ECO:0000256" key="2">
    <source>
        <dbReference type="ARBA" id="ARBA00022670"/>
    </source>
</evidence>
<dbReference type="Gene3D" id="1.25.40.10">
    <property type="entry name" value="Tetratricopeptide repeat domain"/>
    <property type="match status" value="1"/>
</dbReference>
<reference evidence="10" key="1">
    <citation type="submission" date="2018-06" db="EMBL/GenBank/DDBJ databases">
        <authorList>
            <person name="Zhirakovskaya E."/>
        </authorList>
    </citation>
    <scope>NUCLEOTIDE SEQUENCE</scope>
</reference>
<dbReference type="EMBL" id="UOFT01000033">
    <property type="protein sequence ID" value="VAW93226.1"/>
    <property type="molecule type" value="Genomic_DNA"/>
</dbReference>
<proteinExistence type="inferred from homology"/>
<evidence type="ECO:0000259" key="9">
    <source>
        <dbReference type="Pfam" id="PF01435"/>
    </source>
</evidence>
<dbReference type="Gene3D" id="3.30.2010.10">
    <property type="entry name" value="Metalloproteases ('zincins'), catalytic domain"/>
    <property type="match status" value="1"/>
</dbReference>
<dbReference type="GO" id="GO:0046872">
    <property type="term" value="F:metal ion binding"/>
    <property type="evidence" value="ECO:0007669"/>
    <property type="project" value="UniProtKB-KW"/>
</dbReference>
<evidence type="ECO:0000313" key="10">
    <source>
        <dbReference type="EMBL" id="VAW93226.1"/>
    </source>
</evidence>
<keyword evidence="8 10" id="KW-0482">Metalloprotease</keyword>
<dbReference type="SUPFAM" id="SSF48452">
    <property type="entry name" value="TPR-like"/>
    <property type="match status" value="1"/>
</dbReference>
<evidence type="ECO:0000256" key="3">
    <source>
        <dbReference type="ARBA" id="ARBA00022723"/>
    </source>
</evidence>
<keyword evidence="4" id="KW-0732">Signal</keyword>
<feature type="domain" description="Peptidase M48" evidence="9">
    <location>
        <begin position="80"/>
        <end position="264"/>
    </location>
</feature>
<keyword evidence="5" id="KW-0574">Periplasm</keyword>
<name>A0A3B1AKM8_9ZZZZ</name>
<dbReference type="Pfam" id="PF14559">
    <property type="entry name" value="TPR_19"/>
    <property type="match status" value="1"/>
</dbReference>
<comment type="cofactor">
    <cofactor evidence="1">
        <name>Zn(2+)</name>
        <dbReference type="ChEBI" id="CHEBI:29105"/>
    </cofactor>
</comment>
<dbReference type="InterPro" id="IPR051156">
    <property type="entry name" value="Mito/Outer_Membr_Metalloprot"/>
</dbReference>
<evidence type="ECO:0000256" key="5">
    <source>
        <dbReference type="ARBA" id="ARBA00022764"/>
    </source>
</evidence>
<dbReference type="HAMAP" id="MF_00997">
    <property type="entry name" value="Protease_BepA"/>
    <property type="match status" value="1"/>
</dbReference>
<evidence type="ECO:0000256" key="1">
    <source>
        <dbReference type="ARBA" id="ARBA00001947"/>
    </source>
</evidence>
<evidence type="ECO:0000256" key="7">
    <source>
        <dbReference type="ARBA" id="ARBA00022833"/>
    </source>
</evidence>
<dbReference type="PANTHER" id="PTHR22726:SF1">
    <property type="entry name" value="METALLOENDOPEPTIDASE OMA1, MITOCHONDRIAL"/>
    <property type="match status" value="1"/>
</dbReference>
<dbReference type="InterPro" id="IPR011990">
    <property type="entry name" value="TPR-like_helical_dom_sf"/>
</dbReference>
<dbReference type="Pfam" id="PF01435">
    <property type="entry name" value="Peptidase_M48"/>
    <property type="match status" value="1"/>
</dbReference>
<sequence length="494" mass="55392">MKQTATLKFIRKHSALAPICLIILLFIRPTYLYAEELKLPDIGDSAATALTLTEEKMMGAAVIRNIRHAGKLVDDPLLIEYINNLGNKLVSVSNNKDYRFNFFIIDDMSINAFALPGGYIGIHYGLITASRNESELASVLAHEIAHVTQRHHARAYDLGKSYQVPVLAALIAAIVLGSNGNELGQAALASIAAGSAQMRLDFTRANEKEADRLGIKILNKAGFDAHSMASFFEQMYKESRLYGSQGPEFLRTHPVSQNRMAEAKLRANQMQLKQPPSSEAYYLIKQRIEILNQPDDKALLNHYVLQLKNKTYTVREATLYGYAIALLRNKQLNQARKVIQQLRKQAPSRIAYLITEAQIAAQSQQYAKALYLYKSALDDYPGNTPLTLNYIEALLKQQKYGRAKSILVTHLRQPSPAPKLYKLLALIESKLGNQVATYEALAHYYYHIGQTHQALNQVNLALKTPSLDFYTESRLSARKKELQDELTALAKKPS</sequence>
<dbReference type="PANTHER" id="PTHR22726">
    <property type="entry name" value="METALLOENDOPEPTIDASE OMA1"/>
    <property type="match status" value="1"/>
</dbReference>
<keyword evidence="7" id="KW-0862">Zinc</keyword>
<dbReference type="CDD" id="cd07333">
    <property type="entry name" value="M48C_bepA_like"/>
    <property type="match status" value="1"/>
</dbReference>
<keyword evidence="3" id="KW-0479">Metal-binding</keyword>
<protein>
    <submittedName>
        <fullName evidence="10">Exported zinc metalloprotease YfgC</fullName>
    </submittedName>
</protein>
<dbReference type="GO" id="GO:0016020">
    <property type="term" value="C:membrane"/>
    <property type="evidence" value="ECO:0007669"/>
    <property type="project" value="InterPro"/>
</dbReference>
<evidence type="ECO:0000256" key="6">
    <source>
        <dbReference type="ARBA" id="ARBA00022801"/>
    </source>
</evidence>
<keyword evidence="6" id="KW-0378">Hydrolase</keyword>
<dbReference type="InterPro" id="IPR030873">
    <property type="entry name" value="Protease_BepA"/>
</dbReference>
<dbReference type="AlphaFoldDB" id="A0A3B1AKM8"/>